<evidence type="ECO:0008006" key="6">
    <source>
        <dbReference type="Google" id="ProtNLM"/>
    </source>
</evidence>
<reference evidence="2 5" key="3">
    <citation type="submission" date="2023-01" db="EMBL/GenBank/DDBJ databases">
        <title>Halorubrum ezzemoulense from Santa Pola, Spain.</title>
        <authorList>
            <person name="Feng Y."/>
            <person name="Louyakis A.S."/>
            <person name="Gogarten J.P."/>
        </authorList>
    </citation>
    <scope>NUCLEOTIDE SEQUENCE [LARGE SCALE GENOMIC DNA]</scope>
    <source>
        <strain evidence="2 5">AMM015</strain>
    </source>
</reference>
<evidence type="ECO:0000313" key="5">
    <source>
        <dbReference type="Proteomes" id="UP001210528"/>
    </source>
</evidence>
<evidence type="ECO:0000256" key="1">
    <source>
        <dbReference type="SAM" id="MobiDB-lite"/>
    </source>
</evidence>
<reference evidence="3" key="2">
    <citation type="submission" date="2017-05" db="EMBL/GenBank/DDBJ databases">
        <authorList>
            <person name="Song R."/>
            <person name="Chenine A.L."/>
            <person name="Ruprecht R.M."/>
        </authorList>
    </citation>
    <scope>NUCLEOTIDE SEQUENCE</scope>
    <source>
        <strain evidence="3">LD3</strain>
    </source>
</reference>
<feature type="region of interest" description="Disordered" evidence="1">
    <location>
        <begin position="186"/>
        <end position="234"/>
    </location>
</feature>
<evidence type="ECO:0000313" key="2">
    <source>
        <dbReference type="EMBL" id="MDB2293604.1"/>
    </source>
</evidence>
<dbReference type="PROSITE" id="PS51318">
    <property type="entry name" value="TAT"/>
    <property type="match status" value="1"/>
</dbReference>
<proteinExistence type="predicted"/>
<dbReference type="EMBL" id="JAQLUK010000023">
    <property type="protein sequence ID" value="MDB2293604.1"/>
    <property type="molecule type" value="Genomic_DNA"/>
</dbReference>
<evidence type="ECO:0000313" key="4">
    <source>
        <dbReference type="Proteomes" id="UP000216409"/>
    </source>
</evidence>
<name>A0A256IKG1_HALEZ</name>
<dbReference type="InterPro" id="IPR006311">
    <property type="entry name" value="TAT_signal"/>
</dbReference>
<accession>A0A256IKG1</accession>
<feature type="compositionally biased region" description="Polar residues" evidence="1">
    <location>
        <begin position="216"/>
        <end position="234"/>
    </location>
</feature>
<protein>
    <recommendedName>
        <fullName evidence="6">DUF1102 domain-containing protein</fullName>
    </recommendedName>
</protein>
<dbReference type="Proteomes" id="UP001210528">
    <property type="component" value="Unassembled WGS sequence"/>
</dbReference>
<reference evidence="3 4" key="1">
    <citation type="journal article" date="2014" name="Front. Microbiol.">
        <title>Population and genomic analysis of the genus Halorubrum.</title>
        <authorList>
            <person name="Fullmer M.S."/>
            <person name="Soucy S.M."/>
            <person name="Swithers K.S."/>
            <person name="Makkay A.M."/>
            <person name="Wheeler R."/>
            <person name="Ventosa A."/>
            <person name="Gogarten J.P."/>
            <person name="Papke R.T."/>
        </authorList>
    </citation>
    <scope>NUCLEOTIDE SEQUENCE [LARGE SCALE GENOMIC DNA]</scope>
    <source>
        <strain evidence="3 4">LD3</strain>
    </source>
</reference>
<dbReference type="EMBL" id="NHOW01000226">
    <property type="protein sequence ID" value="OYR57030.1"/>
    <property type="molecule type" value="Genomic_DNA"/>
</dbReference>
<sequence>MKLNRRSVLGAIGLVGVGTGAAFGSGAFTSTTANRAVEVNILGGADYDSGSGVIEDAGDTAEGNIATEITETVGIDVLVDITSPNVSVESRTGSISDVETLFPQSDVGYDSLDTAYSDGSTNYVSLVANDVRVVFGADGNNEGLPASSTVEFADLFAFGRTDSSAGPDVKFETGSPSAAAILTDLNNNSGTNGDPSSGVTFSGPSSGNLLDADVATGTNDDATQPLNITIDSAN</sequence>
<comment type="caution">
    <text evidence="3">The sequence shown here is derived from an EMBL/GenBank/DDBJ whole genome shotgun (WGS) entry which is preliminary data.</text>
</comment>
<dbReference type="AlphaFoldDB" id="A0A256IKG1"/>
<gene>
    <name evidence="3" type="ORF">DJ83_18090</name>
    <name evidence="2" type="ORF">PM085_15200</name>
</gene>
<dbReference type="RefSeq" id="WP_094580714.1">
    <property type="nucleotide sequence ID" value="NZ_JAQLTZ010000007.1"/>
</dbReference>
<evidence type="ECO:0000313" key="3">
    <source>
        <dbReference type="EMBL" id="OYR57030.1"/>
    </source>
</evidence>
<dbReference type="Proteomes" id="UP000216409">
    <property type="component" value="Unassembled WGS sequence"/>
</dbReference>
<organism evidence="3 4">
    <name type="scientific">Halorubrum ezzemoulense</name>
    <name type="common">Halorubrum chaoviator</name>
    <dbReference type="NCBI Taxonomy" id="337243"/>
    <lineage>
        <taxon>Archaea</taxon>
        <taxon>Methanobacteriati</taxon>
        <taxon>Methanobacteriota</taxon>
        <taxon>Stenosarchaea group</taxon>
        <taxon>Halobacteria</taxon>
        <taxon>Halobacteriales</taxon>
        <taxon>Haloferacaceae</taxon>
        <taxon>Halorubrum</taxon>
    </lineage>
</organism>
<keyword evidence="5" id="KW-1185">Reference proteome</keyword>
<feature type="compositionally biased region" description="Polar residues" evidence="1">
    <location>
        <begin position="186"/>
        <end position="208"/>
    </location>
</feature>